<accession>A0ABV3EFJ4</accession>
<reference evidence="1 2" key="1">
    <citation type="submission" date="2024-06" db="EMBL/GenBank/DDBJ databases">
        <title>The Natural Products Discovery Center: Release of the First 8490 Sequenced Strains for Exploring Actinobacteria Biosynthetic Diversity.</title>
        <authorList>
            <person name="Kalkreuter E."/>
            <person name="Kautsar S.A."/>
            <person name="Yang D."/>
            <person name="Bader C.D."/>
            <person name="Teijaro C.N."/>
            <person name="Fluegel L."/>
            <person name="Davis C.M."/>
            <person name="Simpson J.R."/>
            <person name="Lauterbach L."/>
            <person name="Steele A.D."/>
            <person name="Gui C."/>
            <person name="Meng S."/>
            <person name="Li G."/>
            <person name="Viehrig K."/>
            <person name="Ye F."/>
            <person name="Su P."/>
            <person name="Kiefer A.F."/>
            <person name="Nichols A."/>
            <person name="Cepeda A.J."/>
            <person name="Yan W."/>
            <person name="Fan B."/>
            <person name="Jiang Y."/>
            <person name="Adhikari A."/>
            <person name="Zheng C.-J."/>
            <person name="Schuster L."/>
            <person name="Cowan T.M."/>
            <person name="Smanski M.J."/>
            <person name="Chevrette M.G."/>
            <person name="De Carvalho L.P.S."/>
            <person name="Shen B."/>
        </authorList>
    </citation>
    <scope>NUCLEOTIDE SEQUENCE [LARGE SCALE GENOMIC DNA]</scope>
    <source>
        <strain evidence="1 2">NPDC048274</strain>
    </source>
</reference>
<protein>
    <submittedName>
        <fullName evidence="1">Uncharacterized protein</fullName>
    </submittedName>
</protein>
<organism evidence="1 2">
    <name type="scientific">Streptomyces griseoloalbus</name>
    <dbReference type="NCBI Taxonomy" id="67303"/>
    <lineage>
        <taxon>Bacteria</taxon>
        <taxon>Bacillati</taxon>
        <taxon>Actinomycetota</taxon>
        <taxon>Actinomycetes</taxon>
        <taxon>Kitasatosporales</taxon>
        <taxon>Streptomycetaceae</taxon>
        <taxon>Streptomyces</taxon>
    </lineage>
</organism>
<dbReference type="RefSeq" id="WP_359987099.1">
    <property type="nucleotide sequence ID" value="NZ_JBEZLS010000026.1"/>
</dbReference>
<evidence type="ECO:0000313" key="1">
    <source>
        <dbReference type="EMBL" id="MEU9354939.1"/>
    </source>
</evidence>
<keyword evidence="2" id="KW-1185">Reference proteome</keyword>
<dbReference type="EMBL" id="JBEZLS010000026">
    <property type="protein sequence ID" value="MEU9354939.1"/>
    <property type="molecule type" value="Genomic_DNA"/>
</dbReference>
<comment type="caution">
    <text evidence="1">The sequence shown here is derived from an EMBL/GenBank/DDBJ whole genome shotgun (WGS) entry which is preliminary data.</text>
</comment>
<sequence>MTGTQTPETGIRNADDLITLAAAYGLTVTVETTDRETITAHVVRVSIPVPTAYAGTELGRAISNDTLTMLWTRRNKGGRGRLDDATAYGMFNRRKLRTLRAVKARIETMGHDSNKYARETAPMPEDVVDAPHALYIAGELRKEGIPAAHVRTIVKNRRFRGWLVHQDDDGAIHCDTRRYVPMTPEENAGTPAEGTVPVDDRQHVRTVNGGAPVLIPTRDALAEINHAMMDGRKHVREMSEARGHARIVYKDRERGTVELRPVREGDALAVQAQRPTVQELTGPIDDAHLAYLAETYAAIADGAAIPVRADMIRPGMDVIAAVRLEDRTVDTVKAFNGSTPWVSVTWTTRTHADSVMDDARVFAPDHHLVVTADSLERLYGTAPAARPAAEVLAADPIPAGVSVLNGMPGRDITREELRTPANVLTHTEYVVQLRDAGIWTLPNHDDGCTMTRGQVAHALRSTLDNAPGRARTTRDDDGTVHLSNGRQAARYIPAARIVDYSADFCPGCGTPYATNGDGPCTGGRSTVKEQPAPEGQQAAAILGDGERWVKHFRVFGRDPRAESVDRTAALDLIMWARREGWQCYRADAGGVNLESTTGESSYWLEPHTEEQHAPKAPAPLAQV</sequence>
<gene>
    <name evidence="1" type="ORF">AB0D65_29090</name>
</gene>
<evidence type="ECO:0000313" key="2">
    <source>
        <dbReference type="Proteomes" id="UP001551582"/>
    </source>
</evidence>
<proteinExistence type="predicted"/>
<name>A0ABV3EFJ4_9ACTN</name>
<dbReference type="Proteomes" id="UP001551582">
    <property type="component" value="Unassembled WGS sequence"/>
</dbReference>